<feature type="compositionally biased region" description="Low complexity" evidence="2">
    <location>
        <begin position="209"/>
        <end position="225"/>
    </location>
</feature>
<reference evidence="3" key="1">
    <citation type="submission" date="2018-04" db="EMBL/GenBank/DDBJ databases">
        <title>Whole genome sequencing of Hypsizygus marmoreus.</title>
        <authorList>
            <person name="Choi I.-G."/>
            <person name="Min B."/>
            <person name="Kim J.-G."/>
            <person name="Kim S."/>
            <person name="Oh Y.-L."/>
            <person name="Kong W.-S."/>
            <person name="Park H."/>
            <person name="Jeong J."/>
            <person name="Song E.-S."/>
        </authorList>
    </citation>
    <scope>NUCLEOTIDE SEQUENCE [LARGE SCALE GENOMIC DNA]</scope>
    <source>
        <strain evidence="3">51987-8</strain>
    </source>
</reference>
<name>A0A369J193_HYPMA</name>
<sequence length="556" mass="63052">MAAGKMRNAKLACKLHVKKASIKRKPRHADNALVAISHIFIEDHEKVAKFFPIEHLHATIRRLHEQSRDPQKLGRYCERDLNSHLLKAMAKHNYIRMNDTRTHLRVTQVAGEMMIEIAAKINALSFSEPDANVALQKHRAHCDYFRQKLGTISRLTNKELEQRNDELERELAEHQQICPLHNPLSREGSVASVAESFVIYGLGDEDASLADPAPSSSSAPLPATPVRSQNPVNLQDAYRTPVSLPRRRSQTEPASPPPSPMRSRTSFVLNHDANDDMDVDDGPVAGPSGTSSHHQPPSNEELAAYRVHFGTVAGALMLQNPTFQSVQSTLRERLDKSAAKDELIRDLKNENVQQRKSYEFKLAEQSADMTILGYIHSEEMQDVMDERDKYSHAATMSAQEAETIRQDLREEIAVAAFLLSEQSVALEGLRQELKEELAKSKKLAEDLSQQLAQHTGVLYEKDKIIRDLAAQVAGLNEQVTSMQRLHNGYAQVSRDNRAQMEQDLKDAKDNIRRLEQKQDELVKFIKAEQETREEERRRRTEDEAKRTEELKELLSL</sequence>
<dbReference type="InParanoid" id="A0A369J193"/>
<feature type="compositionally biased region" description="Polar residues" evidence="2">
    <location>
        <begin position="288"/>
        <end position="298"/>
    </location>
</feature>
<feature type="region of interest" description="Disordered" evidence="2">
    <location>
        <begin position="208"/>
        <end position="298"/>
    </location>
</feature>
<proteinExistence type="predicted"/>
<dbReference type="Proteomes" id="UP000076154">
    <property type="component" value="Unassembled WGS sequence"/>
</dbReference>
<protein>
    <submittedName>
        <fullName evidence="3">Uncharacterized protein</fullName>
    </submittedName>
</protein>
<keyword evidence="1" id="KW-0175">Coiled coil</keyword>
<evidence type="ECO:0000313" key="4">
    <source>
        <dbReference type="Proteomes" id="UP000076154"/>
    </source>
</evidence>
<evidence type="ECO:0000256" key="1">
    <source>
        <dbReference type="SAM" id="Coils"/>
    </source>
</evidence>
<feature type="region of interest" description="Disordered" evidence="2">
    <location>
        <begin position="529"/>
        <end position="556"/>
    </location>
</feature>
<accession>A0A369J193</accession>
<keyword evidence="4" id="KW-1185">Reference proteome</keyword>
<comment type="caution">
    <text evidence="3">The sequence shown here is derived from an EMBL/GenBank/DDBJ whole genome shotgun (WGS) entry which is preliminary data.</text>
</comment>
<feature type="coiled-coil region" evidence="1">
    <location>
        <begin position="150"/>
        <end position="177"/>
    </location>
</feature>
<evidence type="ECO:0000313" key="3">
    <source>
        <dbReference type="EMBL" id="RDB15768.1"/>
    </source>
</evidence>
<gene>
    <name evidence="3" type="ORF">Hypma_003721</name>
</gene>
<evidence type="ECO:0000256" key="2">
    <source>
        <dbReference type="SAM" id="MobiDB-lite"/>
    </source>
</evidence>
<dbReference type="EMBL" id="LUEZ02000138">
    <property type="protein sequence ID" value="RDB15768.1"/>
    <property type="molecule type" value="Genomic_DNA"/>
</dbReference>
<organism evidence="3 4">
    <name type="scientific">Hypsizygus marmoreus</name>
    <name type="common">White beech mushroom</name>
    <name type="synonym">Agaricus marmoreus</name>
    <dbReference type="NCBI Taxonomy" id="39966"/>
    <lineage>
        <taxon>Eukaryota</taxon>
        <taxon>Fungi</taxon>
        <taxon>Dikarya</taxon>
        <taxon>Basidiomycota</taxon>
        <taxon>Agaricomycotina</taxon>
        <taxon>Agaricomycetes</taxon>
        <taxon>Agaricomycetidae</taxon>
        <taxon>Agaricales</taxon>
        <taxon>Tricholomatineae</taxon>
        <taxon>Lyophyllaceae</taxon>
        <taxon>Hypsizygus</taxon>
    </lineage>
</organism>
<dbReference type="AlphaFoldDB" id="A0A369J193"/>
<dbReference type="OrthoDB" id="3070282at2759"/>